<evidence type="ECO:0000313" key="1">
    <source>
        <dbReference type="EMBL" id="EKT88783.1"/>
    </source>
</evidence>
<organism evidence="1 2">
    <name type="scientific">Leptospira santarosai serovar Shermani str. LT 821</name>
    <dbReference type="NCBI Taxonomy" id="758847"/>
    <lineage>
        <taxon>Bacteria</taxon>
        <taxon>Pseudomonadati</taxon>
        <taxon>Spirochaetota</taxon>
        <taxon>Spirochaetia</taxon>
        <taxon>Leptospirales</taxon>
        <taxon>Leptospiraceae</taxon>
        <taxon>Leptospira</taxon>
    </lineage>
</organism>
<dbReference type="AlphaFoldDB" id="K8Y581"/>
<accession>K8Y581</accession>
<dbReference type="EMBL" id="CP006694">
    <property type="protein sequence ID" value="EKT88783.1"/>
    <property type="molecule type" value="Genomic_DNA"/>
</dbReference>
<dbReference type="KEGG" id="lst:LSS_00485"/>
<evidence type="ECO:0000313" key="2">
    <source>
        <dbReference type="Proteomes" id="UP000035800"/>
    </source>
</evidence>
<dbReference type="STRING" id="758847.LSS_00485"/>
<proteinExistence type="predicted"/>
<reference evidence="1 2" key="2">
    <citation type="journal article" date="2014" name="Emerg. Microbes Infect.">
        <title>Potential impact on kidney infection: a whole-genome analysis of Leptospira santarosai serovar Shermani.</title>
        <authorList>
            <person name="Chou L.F."/>
            <person name="Chen T.W."/>
            <person name="Ko Y.C."/>
            <person name="Pan M.J."/>
            <person name="Tian Y.C."/>
            <person name="Chiu C.H."/>
            <person name="Tang P."/>
            <person name="Hung C.C."/>
            <person name="Yang C.W."/>
        </authorList>
    </citation>
    <scope>NUCLEOTIDE SEQUENCE</scope>
    <source>
        <strain evidence="1 2">LT 821</strain>
    </source>
</reference>
<reference evidence="1 2" key="1">
    <citation type="journal article" date="2012" name="Gene">
        <title>Sequence of Leptospira santarosai serovar Shermani genome and prediction of virulence-associated genes.</title>
        <authorList>
            <person name="Chou L.F."/>
            <person name="Chen Y.T."/>
            <person name="Lu C.W."/>
            <person name="Ko Y.C."/>
            <person name="Tang C.Y."/>
            <person name="Pan M.J."/>
            <person name="Tian Y.C."/>
            <person name="Chiu C.H."/>
            <person name="Hung C.C."/>
            <person name="Yang C.W."/>
        </authorList>
    </citation>
    <scope>NUCLEOTIDE SEQUENCE [LARGE SCALE GENOMIC DNA]</scope>
    <source>
        <strain evidence="1">LT 821</strain>
    </source>
</reference>
<dbReference type="PATRIC" id="fig|758847.3.peg.104"/>
<gene>
    <name evidence="1" type="ORF">LSS_00485</name>
</gene>
<name>K8Y581_9LEPT</name>
<protein>
    <submittedName>
        <fullName evidence="1">Uncharacterized protein</fullName>
    </submittedName>
</protein>
<sequence length="56" mass="6942">MRFDLTRCLSQNPKRKRGSSTNYVFFLFAVSNRFLEKNLRKNSRMGRFWDKLRNYF</sequence>
<dbReference type="Proteomes" id="UP000035800">
    <property type="component" value="Chromosome I"/>
</dbReference>